<gene>
    <name evidence="6" type="ORF">GOACH_32_00040</name>
</gene>
<dbReference type="GO" id="GO:0004022">
    <property type="term" value="F:alcohol dehydrogenase (NAD+) activity"/>
    <property type="evidence" value="ECO:0007669"/>
    <property type="project" value="UniProtKB-ARBA"/>
</dbReference>
<dbReference type="FunFam" id="3.40.50.1970:FF:000003">
    <property type="entry name" value="Alcohol dehydrogenase, iron-containing"/>
    <property type="match status" value="1"/>
</dbReference>
<dbReference type="PANTHER" id="PTHR11496">
    <property type="entry name" value="ALCOHOL DEHYDROGENASE"/>
    <property type="match status" value="1"/>
</dbReference>
<feature type="domain" description="Alcohol dehydrogenase iron-type/glycerol dehydrogenase GldA" evidence="4">
    <location>
        <begin position="44"/>
        <end position="211"/>
    </location>
</feature>
<comment type="similarity">
    <text evidence="1">Belongs to the iron-containing alcohol dehydrogenase family.</text>
</comment>
<dbReference type="InterPro" id="IPR039697">
    <property type="entry name" value="Alcohol_dehydrogenase_Fe"/>
</dbReference>
<reference evidence="6 7" key="1">
    <citation type="submission" date="2012-12" db="EMBL/GenBank/DDBJ databases">
        <title>Whole genome shotgun sequence of Gordonia aichiensis NBRC 108223.</title>
        <authorList>
            <person name="Isaki-Nakamura S."/>
            <person name="Hosoyama A."/>
            <person name="Tsuchikane K."/>
            <person name="Ando Y."/>
            <person name="Baba S."/>
            <person name="Ohji S."/>
            <person name="Hamada M."/>
            <person name="Tamura T."/>
            <person name="Yamazoe A."/>
            <person name="Yamazaki S."/>
            <person name="Fujita N."/>
        </authorList>
    </citation>
    <scope>NUCLEOTIDE SEQUENCE [LARGE SCALE GENOMIC DNA]</scope>
    <source>
        <strain evidence="6 7">NBRC 108223</strain>
    </source>
</reference>
<dbReference type="PANTHER" id="PTHR11496:SF102">
    <property type="entry name" value="ALCOHOL DEHYDROGENASE 4"/>
    <property type="match status" value="1"/>
</dbReference>
<dbReference type="InterPro" id="IPR001670">
    <property type="entry name" value="ADH_Fe/GldA"/>
</dbReference>
<evidence type="ECO:0000259" key="5">
    <source>
        <dbReference type="Pfam" id="PF25137"/>
    </source>
</evidence>
<dbReference type="Pfam" id="PF00465">
    <property type="entry name" value="Fe-ADH"/>
    <property type="match status" value="1"/>
</dbReference>
<dbReference type="SUPFAM" id="SSF56796">
    <property type="entry name" value="Dehydroquinate synthase-like"/>
    <property type="match status" value="1"/>
</dbReference>
<dbReference type="EMBL" id="BANR01000032">
    <property type="protein sequence ID" value="GAC50841.1"/>
    <property type="molecule type" value="Genomic_DNA"/>
</dbReference>
<evidence type="ECO:0000256" key="1">
    <source>
        <dbReference type="ARBA" id="ARBA00007358"/>
    </source>
</evidence>
<name>L7KQQ5_9ACTN</name>
<dbReference type="PROSITE" id="PS00913">
    <property type="entry name" value="ADH_IRON_1"/>
    <property type="match status" value="1"/>
</dbReference>
<dbReference type="Gene3D" id="3.40.50.1970">
    <property type="match status" value="1"/>
</dbReference>
<feature type="domain" description="Fe-containing alcohol dehydrogenase-like C-terminal" evidence="5">
    <location>
        <begin position="223"/>
        <end position="414"/>
    </location>
</feature>
<evidence type="ECO:0000313" key="6">
    <source>
        <dbReference type="EMBL" id="GAC50841.1"/>
    </source>
</evidence>
<comment type="caution">
    <text evidence="6">The sequence shown here is derived from an EMBL/GenBank/DDBJ whole genome shotgun (WGS) entry which is preliminary data.</text>
</comment>
<dbReference type="AlphaFoldDB" id="L7KQQ5"/>
<protein>
    <submittedName>
        <fullName evidence="6">Putative iron-containing alcohol dehydrogenase</fullName>
    </submittedName>
</protein>
<accession>L7KQQ5</accession>
<dbReference type="Proteomes" id="UP000010988">
    <property type="component" value="Unassembled WGS sequence"/>
</dbReference>
<dbReference type="STRING" id="1220583.GOACH_32_00040"/>
<evidence type="ECO:0000259" key="4">
    <source>
        <dbReference type="Pfam" id="PF00465"/>
    </source>
</evidence>
<dbReference type="FunFam" id="1.20.1090.10:FF:000001">
    <property type="entry name" value="Aldehyde-alcohol dehydrogenase"/>
    <property type="match status" value="1"/>
</dbReference>
<dbReference type="InterPro" id="IPR056798">
    <property type="entry name" value="ADH_Fe_C"/>
</dbReference>
<evidence type="ECO:0000313" key="7">
    <source>
        <dbReference type="Proteomes" id="UP000010988"/>
    </source>
</evidence>
<dbReference type="eggNOG" id="COG1454">
    <property type="taxonomic scope" value="Bacteria"/>
</dbReference>
<evidence type="ECO:0000256" key="3">
    <source>
        <dbReference type="ARBA" id="ARBA00023027"/>
    </source>
</evidence>
<proteinExistence type="inferred from homology"/>
<keyword evidence="3" id="KW-0520">NAD</keyword>
<sequence>MIRVRTDVAEAGRVAAPRDRDPVQERARSAGRAEGVHVAKFHTPEIIIGRGSLAEVPRAAAGLGMRRLLIVSDRGLVATPWYSQLAQALHAERLSVSSFTGVSANPRAPEIVAGFTRYEETSADGIVALGGGSVIDAAKGIAILAANGGHILEYEGIDRARRPLPPLIAAPTTAGSGSDVSQFCIVNDVDRMTKVTIIGRGLVPDVSVVDPRTLASLPADVAAQSGMDAIAHCLEAYASLAHNRLSDRAALSSIGTAWRSIERFVDDPSDPDAGTDMAYAALEAGMAFTNAILGATHAMSHPVGGLCDAAHGAINAVLLPHVIRFNAQADPMPYVELADAVGIRGGSPHSVAERLADEVASLSRRVGLPGDLRSLGVRDEHVSVLTGNALLDACMTTNPRKPTADDVARIYREAL</sequence>
<organism evidence="6 7">
    <name type="scientific">Gordonia aichiensis NBRC 108223</name>
    <dbReference type="NCBI Taxonomy" id="1220583"/>
    <lineage>
        <taxon>Bacteria</taxon>
        <taxon>Bacillati</taxon>
        <taxon>Actinomycetota</taxon>
        <taxon>Actinomycetes</taxon>
        <taxon>Mycobacteriales</taxon>
        <taxon>Gordoniaceae</taxon>
        <taxon>Gordonia</taxon>
    </lineage>
</organism>
<dbReference type="Pfam" id="PF25137">
    <property type="entry name" value="ADH_Fe_C"/>
    <property type="match status" value="1"/>
</dbReference>
<keyword evidence="7" id="KW-1185">Reference proteome</keyword>
<evidence type="ECO:0000256" key="2">
    <source>
        <dbReference type="ARBA" id="ARBA00023002"/>
    </source>
</evidence>
<dbReference type="InterPro" id="IPR018211">
    <property type="entry name" value="ADH_Fe_CS"/>
</dbReference>
<dbReference type="Gene3D" id="1.20.1090.10">
    <property type="entry name" value="Dehydroquinate synthase-like - alpha domain"/>
    <property type="match status" value="1"/>
</dbReference>
<dbReference type="GO" id="GO:0046872">
    <property type="term" value="F:metal ion binding"/>
    <property type="evidence" value="ECO:0007669"/>
    <property type="project" value="InterPro"/>
</dbReference>
<keyword evidence="2" id="KW-0560">Oxidoreductase</keyword>